<dbReference type="KEGG" id="ske:Sked_28800"/>
<dbReference type="HOGENOM" id="CLU_911817_0_0_11"/>
<dbReference type="Proteomes" id="UP000000322">
    <property type="component" value="Chromosome"/>
</dbReference>
<evidence type="ECO:0000313" key="1">
    <source>
        <dbReference type="EMBL" id="ACZ22782.1"/>
    </source>
</evidence>
<accession>D1BBL1</accession>
<dbReference type="AlphaFoldDB" id="D1BBL1"/>
<dbReference type="OrthoDB" id="9822993at2"/>
<proteinExistence type="predicted"/>
<evidence type="ECO:0000313" key="2">
    <source>
        <dbReference type="Proteomes" id="UP000000322"/>
    </source>
</evidence>
<name>D1BBL1_SANKS</name>
<keyword evidence="2" id="KW-1185">Reference proteome</keyword>
<organism evidence="1 2">
    <name type="scientific">Sanguibacter keddieii (strain ATCC 51767 / DSM 10542 / NCFB 3025 / ST-74)</name>
    <dbReference type="NCBI Taxonomy" id="446469"/>
    <lineage>
        <taxon>Bacteria</taxon>
        <taxon>Bacillati</taxon>
        <taxon>Actinomycetota</taxon>
        <taxon>Actinomycetes</taxon>
        <taxon>Micrococcales</taxon>
        <taxon>Sanguibacteraceae</taxon>
        <taxon>Sanguibacter</taxon>
    </lineage>
</organism>
<reference evidence="1 2" key="1">
    <citation type="journal article" date="2009" name="Stand. Genomic Sci.">
        <title>Complete genome sequence of Sanguibacter keddieii type strain (ST-74).</title>
        <authorList>
            <person name="Ivanova N."/>
            <person name="Sikorski J."/>
            <person name="Sims D."/>
            <person name="Brettin T."/>
            <person name="Detter J.C."/>
            <person name="Han C."/>
            <person name="Lapidus A."/>
            <person name="Copeland A."/>
            <person name="Glavina Del Rio T."/>
            <person name="Nolan M."/>
            <person name="Chen F."/>
            <person name="Lucas S."/>
            <person name="Tice H."/>
            <person name="Cheng J.F."/>
            <person name="Bruce D."/>
            <person name="Goodwin L."/>
            <person name="Pitluck S."/>
            <person name="Pati A."/>
            <person name="Mavromatis K."/>
            <person name="Chen A."/>
            <person name="Palaniappan K."/>
            <person name="D'haeseleer P."/>
            <person name="Chain P."/>
            <person name="Bristow J."/>
            <person name="Eisen J.A."/>
            <person name="Markowitz V."/>
            <person name="Hugenholtz P."/>
            <person name="Goker M."/>
            <person name="Pukall R."/>
            <person name="Klenk H.P."/>
            <person name="Kyrpides N.C."/>
        </authorList>
    </citation>
    <scope>NUCLEOTIDE SEQUENCE [LARGE SCALE GENOMIC DNA]</scope>
    <source>
        <strain evidence="2">ATCC 51767 / DSM 10542 / NCFB 3025 / ST-74</strain>
    </source>
</reference>
<dbReference type="EMBL" id="CP001819">
    <property type="protein sequence ID" value="ACZ22782.1"/>
    <property type="molecule type" value="Genomic_DNA"/>
</dbReference>
<protein>
    <submittedName>
        <fullName evidence="1">Uncharacterized protein</fullName>
    </submittedName>
</protein>
<gene>
    <name evidence="1" type="ordered locus">Sked_28800</name>
</gene>
<sequence>MAAQNAKLVAGWIGGQVLQQLHSGNGWLGVAVSYDELGARLGLSDKGASRAIQTAIERRYLVRLSGGRGTPGRYRLPSTIPAALSDQTDGPLYESVEALAQTLDGGGEDALAVLIRSAEHPAWSILGSGRAWGIAVAQAAGQDPEVVVGSAQRTVRSTLKTLGQARLDHQTWTGDSVREALDRVAAQPDELTGLAPRAMRAAAIADQRARASARAEEVRVFAAVREGERAAARAEKGIVAQEPAQAPVEPVAHAASGELRVPLPSDFDPATDGAAFKAVWSGRYEVVGVRLGQGHAVLRPVAQAA</sequence>